<sequence length="302" mass="32970">MARTVIHILINLIFFSGSILATNDEKRILLTDPDYADNLQLHRDIQTLKSAMETIKQTVVSQSTLTQKQTTEIANLQSETAEIANLKIKLQQQTAEIANLQTKLQQRENAQVDVETKLQKIMLSPTGAVYTQWGRKVCTKNGTELVYSGLGGGGNYDNQGRSATPVCVPHDPDLGPVSSTGYFATMYGMEYNDAAFGKNLYDKDVPCAVCRAIHVTSIAMIPGKSNCNKGWAKEYEGVLAAGYHGDPGPSSYICIDHSPEVLEGGVQNDNGYTLFPVKAYCGSLKCPPYVQNSIFNCVVCSK</sequence>
<evidence type="ECO:0000313" key="3">
    <source>
        <dbReference type="EMBL" id="VDI35767.1"/>
    </source>
</evidence>
<keyword evidence="2" id="KW-0732">Signal</keyword>
<dbReference type="EMBL" id="UYJE01005270">
    <property type="protein sequence ID" value="VDI35767.1"/>
    <property type="molecule type" value="Genomic_DNA"/>
</dbReference>
<name>A0A8B6EJI1_MYTGA</name>
<proteinExistence type="predicted"/>
<evidence type="ECO:0000313" key="4">
    <source>
        <dbReference type="Proteomes" id="UP000596742"/>
    </source>
</evidence>
<dbReference type="Proteomes" id="UP000596742">
    <property type="component" value="Unassembled WGS sequence"/>
</dbReference>
<organism evidence="3 4">
    <name type="scientific">Mytilus galloprovincialis</name>
    <name type="common">Mediterranean mussel</name>
    <dbReference type="NCBI Taxonomy" id="29158"/>
    <lineage>
        <taxon>Eukaryota</taxon>
        <taxon>Metazoa</taxon>
        <taxon>Spiralia</taxon>
        <taxon>Lophotrochozoa</taxon>
        <taxon>Mollusca</taxon>
        <taxon>Bivalvia</taxon>
        <taxon>Autobranchia</taxon>
        <taxon>Pteriomorphia</taxon>
        <taxon>Mytilida</taxon>
        <taxon>Mytiloidea</taxon>
        <taxon>Mytilidae</taxon>
        <taxon>Mytilinae</taxon>
        <taxon>Mytilus</taxon>
    </lineage>
</organism>
<dbReference type="AlphaFoldDB" id="A0A8B6EJI1"/>
<accession>A0A8B6EJI1</accession>
<feature type="signal peptide" evidence="2">
    <location>
        <begin position="1"/>
        <end position="21"/>
    </location>
</feature>
<feature type="chain" id="PRO_5032749450" description="Short-chain collagen C4" evidence="2">
    <location>
        <begin position="22"/>
        <end position="302"/>
    </location>
</feature>
<keyword evidence="1" id="KW-0175">Coiled coil</keyword>
<gene>
    <name evidence="3" type="ORF">MGAL_10B011520</name>
</gene>
<keyword evidence="4" id="KW-1185">Reference proteome</keyword>
<comment type="caution">
    <text evidence="3">The sequence shown here is derived from an EMBL/GenBank/DDBJ whole genome shotgun (WGS) entry which is preliminary data.</text>
</comment>
<feature type="coiled-coil region" evidence="1">
    <location>
        <begin position="73"/>
        <end position="110"/>
    </location>
</feature>
<evidence type="ECO:0000256" key="1">
    <source>
        <dbReference type="SAM" id="Coils"/>
    </source>
</evidence>
<dbReference type="OrthoDB" id="6086925at2759"/>
<protein>
    <recommendedName>
        <fullName evidence="5">Short-chain collagen C4</fullName>
    </recommendedName>
</protein>
<evidence type="ECO:0008006" key="5">
    <source>
        <dbReference type="Google" id="ProtNLM"/>
    </source>
</evidence>
<evidence type="ECO:0000256" key="2">
    <source>
        <dbReference type="SAM" id="SignalP"/>
    </source>
</evidence>
<reference evidence="3" key="1">
    <citation type="submission" date="2018-11" db="EMBL/GenBank/DDBJ databases">
        <authorList>
            <person name="Alioto T."/>
            <person name="Alioto T."/>
        </authorList>
    </citation>
    <scope>NUCLEOTIDE SEQUENCE</scope>
</reference>